<dbReference type="Gene3D" id="3.40.50.150">
    <property type="entry name" value="Vaccinia Virus protein VP39"/>
    <property type="match status" value="1"/>
</dbReference>
<evidence type="ECO:0008006" key="4">
    <source>
        <dbReference type="Google" id="ProtNLM"/>
    </source>
</evidence>
<sequence length="62" mass="7244">MELKILDLFSSIGGMNFAFKYSKLNGHVMAAMDFKTVANKVYPFNHHETYLRYNNNPNCQRI</sequence>
<dbReference type="AlphaFoldDB" id="A0A0L0BV22"/>
<proteinExistence type="predicted"/>
<evidence type="ECO:0000313" key="2">
    <source>
        <dbReference type="EMBL" id="KNC23905.1"/>
    </source>
</evidence>
<evidence type="ECO:0000313" key="3">
    <source>
        <dbReference type="Proteomes" id="UP000037069"/>
    </source>
</evidence>
<protein>
    <recommendedName>
        <fullName evidence="4">DNA (cytosine-5-)-methyltransferase</fullName>
    </recommendedName>
</protein>
<dbReference type="PANTHER" id="PTHR46098">
    <property type="entry name" value="TRNA (CYTOSINE(38)-C(5))-METHYLTRANSFERASE"/>
    <property type="match status" value="1"/>
</dbReference>
<dbReference type="GO" id="GO:0005634">
    <property type="term" value="C:nucleus"/>
    <property type="evidence" value="ECO:0007669"/>
    <property type="project" value="TreeGrafter"/>
</dbReference>
<keyword evidence="1" id="KW-0949">S-adenosyl-L-methionine</keyword>
<dbReference type="InterPro" id="IPR050750">
    <property type="entry name" value="C5-MTase"/>
</dbReference>
<dbReference type="SUPFAM" id="SSF53335">
    <property type="entry name" value="S-adenosyl-L-methionine-dependent methyltransferases"/>
    <property type="match status" value="1"/>
</dbReference>
<dbReference type="Proteomes" id="UP000037069">
    <property type="component" value="Unassembled WGS sequence"/>
</dbReference>
<name>A0A0L0BV22_LUCCU</name>
<dbReference type="STRING" id="7375.A0A0L0BV22"/>
<accession>A0A0L0BV22</accession>
<dbReference type="InterPro" id="IPR029063">
    <property type="entry name" value="SAM-dependent_MTases_sf"/>
</dbReference>
<dbReference type="EMBL" id="JRES01001291">
    <property type="protein sequence ID" value="KNC23905.1"/>
    <property type="molecule type" value="Genomic_DNA"/>
</dbReference>
<comment type="caution">
    <text evidence="2">The sequence shown here is derived from an EMBL/GenBank/DDBJ whole genome shotgun (WGS) entry which is preliminary data.</text>
</comment>
<dbReference type="OrthoDB" id="414133at2759"/>
<keyword evidence="3" id="KW-1185">Reference proteome</keyword>
<reference evidence="2 3" key="1">
    <citation type="journal article" date="2015" name="Nat. Commun.">
        <title>Lucilia cuprina genome unlocks parasitic fly biology to underpin future interventions.</title>
        <authorList>
            <person name="Anstead C.A."/>
            <person name="Korhonen P.K."/>
            <person name="Young N.D."/>
            <person name="Hall R.S."/>
            <person name="Jex A.R."/>
            <person name="Murali S.C."/>
            <person name="Hughes D.S."/>
            <person name="Lee S.F."/>
            <person name="Perry T."/>
            <person name="Stroehlein A.J."/>
            <person name="Ansell B.R."/>
            <person name="Breugelmans B."/>
            <person name="Hofmann A."/>
            <person name="Qu J."/>
            <person name="Dugan S."/>
            <person name="Lee S.L."/>
            <person name="Chao H."/>
            <person name="Dinh H."/>
            <person name="Han Y."/>
            <person name="Doddapaneni H.V."/>
            <person name="Worley K.C."/>
            <person name="Muzny D.M."/>
            <person name="Ioannidis P."/>
            <person name="Waterhouse R.M."/>
            <person name="Zdobnov E.M."/>
            <person name="James P.J."/>
            <person name="Bagnall N.H."/>
            <person name="Kotze A.C."/>
            <person name="Gibbs R.A."/>
            <person name="Richards S."/>
            <person name="Batterham P."/>
            <person name="Gasser R.B."/>
        </authorList>
    </citation>
    <scope>NUCLEOTIDE SEQUENCE [LARGE SCALE GENOMIC DNA]</scope>
    <source>
        <strain evidence="2 3">LS</strain>
        <tissue evidence="2">Full body</tissue>
    </source>
</reference>
<dbReference type="PANTHER" id="PTHR46098:SF1">
    <property type="entry name" value="TRNA (CYTOSINE(38)-C(5))-METHYLTRANSFERASE"/>
    <property type="match status" value="1"/>
</dbReference>
<gene>
    <name evidence="2" type="ORF">FF38_00911</name>
</gene>
<organism evidence="2 3">
    <name type="scientific">Lucilia cuprina</name>
    <name type="common">Green bottle fly</name>
    <name type="synonym">Australian sheep blowfly</name>
    <dbReference type="NCBI Taxonomy" id="7375"/>
    <lineage>
        <taxon>Eukaryota</taxon>
        <taxon>Metazoa</taxon>
        <taxon>Ecdysozoa</taxon>
        <taxon>Arthropoda</taxon>
        <taxon>Hexapoda</taxon>
        <taxon>Insecta</taxon>
        <taxon>Pterygota</taxon>
        <taxon>Neoptera</taxon>
        <taxon>Endopterygota</taxon>
        <taxon>Diptera</taxon>
        <taxon>Brachycera</taxon>
        <taxon>Muscomorpha</taxon>
        <taxon>Oestroidea</taxon>
        <taxon>Calliphoridae</taxon>
        <taxon>Luciliinae</taxon>
        <taxon>Lucilia</taxon>
    </lineage>
</organism>
<evidence type="ECO:0000256" key="1">
    <source>
        <dbReference type="ARBA" id="ARBA00022691"/>
    </source>
</evidence>